<name>A0A7C5AM25_9BACT</name>
<reference evidence="1" key="1">
    <citation type="journal article" date="2020" name="mSystems">
        <title>Genome- and Community-Level Interaction Insights into Carbon Utilization and Element Cycling Functions of Hydrothermarchaeota in Hydrothermal Sediment.</title>
        <authorList>
            <person name="Zhou Z."/>
            <person name="Liu Y."/>
            <person name="Xu W."/>
            <person name="Pan J."/>
            <person name="Luo Z.H."/>
            <person name="Li M."/>
        </authorList>
    </citation>
    <scope>NUCLEOTIDE SEQUENCE [LARGE SCALE GENOMIC DNA]</scope>
    <source>
        <strain evidence="1">SpSt-853</strain>
    </source>
</reference>
<organism evidence="1">
    <name type="scientific">Desulfobacca acetoxidans</name>
    <dbReference type="NCBI Taxonomy" id="60893"/>
    <lineage>
        <taxon>Bacteria</taxon>
        <taxon>Pseudomonadati</taxon>
        <taxon>Thermodesulfobacteriota</taxon>
        <taxon>Desulfobaccia</taxon>
        <taxon>Desulfobaccales</taxon>
        <taxon>Desulfobaccaceae</taxon>
        <taxon>Desulfobacca</taxon>
    </lineage>
</organism>
<proteinExistence type="predicted"/>
<dbReference type="AlphaFoldDB" id="A0A7C5AM25"/>
<gene>
    <name evidence="1" type="ORF">ENW48_06715</name>
</gene>
<accession>A0A7C5AM25</accession>
<protein>
    <recommendedName>
        <fullName evidence="2">3D domain-containing protein</fullName>
    </recommendedName>
</protein>
<evidence type="ECO:0008006" key="2">
    <source>
        <dbReference type="Google" id="ProtNLM"/>
    </source>
</evidence>
<sequence>MLWTFYPVSGNCQPRQEALATITAYCLKGHTTSGPTTTEVHRQGGCLALSRKLAKDLGLYLGPGRYDYRFGVIIEVAGVGQFIFADLMPPKWKGYRVDIYYPTLRQCRVFGVKKCQVRVVSR</sequence>
<comment type="caution">
    <text evidence="1">The sequence shown here is derived from an EMBL/GenBank/DDBJ whole genome shotgun (WGS) entry which is preliminary data.</text>
</comment>
<dbReference type="EMBL" id="DTKJ01000045">
    <property type="protein sequence ID" value="HGZ11895.1"/>
    <property type="molecule type" value="Genomic_DNA"/>
</dbReference>
<evidence type="ECO:0000313" key="1">
    <source>
        <dbReference type="EMBL" id="HGZ11895.1"/>
    </source>
</evidence>